<organism evidence="9 10">
    <name type="scientific">Hydrogenophaga aromaticivorans</name>
    <dbReference type="NCBI Taxonomy" id="2610898"/>
    <lineage>
        <taxon>Bacteria</taxon>
        <taxon>Pseudomonadati</taxon>
        <taxon>Pseudomonadota</taxon>
        <taxon>Betaproteobacteria</taxon>
        <taxon>Burkholderiales</taxon>
        <taxon>Comamonadaceae</taxon>
        <taxon>Hydrogenophaga</taxon>
    </lineage>
</organism>
<reference evidence="9 10" key="1">
    <citation type="submission" date="2019-09" db="EMBL/GenBank/DDBJ databases">
        <title>Hydrogenophaga aromatica sp. nov., isolated from a para-xylene-degrading enrichment culture.</title>
        <authorList>
            <person name="Tancsics A."/>
            <person name="Banerjee S."/>
        </authorList>
    </citation>
    <scope>NUCLEOTIDE SEQUENCE [LARGE SCALE GENOMIC DNA]</scope>
    <source>
        <strain evidence="9 10">D2P1</strain>
    </source>
</reference>
<keyword evidence="10" id="KW-1185">Reference proteome</keyword>
<protein>
    <submittedName>
        <fullName evidence="9">Bb3-type cytochrome oxidase subunit III</fullName>
    </submittedName>
</protein>
<feature type="domain" description="Heme-copper oxidase subunit III family profile" evidence="8">
    <location>
        <begin position="1"/>
        <end position="194"/>
    </location>
</feature>
<evidence type="ECO:0000313" key="10">
    <source>
        <dbReference type="Proteomes" id="UP000545507"/>
    </source>
</evidence>
<evidence type="ECO:0000256" key="3">
    <source>
        <dbReference type="ARBA" id="ARBA00022692"/>
    </source>
</evidence>
<dbReference type="GO" id="GO:0004129">
    <property type="term" value="F:cytochrome-c oxidase activity"/>
    <property type="evidence" value="ECO:0007669"/>
    <property type="project" value="InterPro"/>
</dbReference>
<evidence type="ECO:0000313" key="9">
    <source>
        <dbReference type="EMBL" id="NWF47734.1"/>
    </source>
</evidence>
<dbReference type="SUPFAM" id="SSF81452">
    <property type="entry name" value="Cytochrome c oxidase subunit III-like"/>
    <property type="match status" value="1"/>
</dbReference>
<dbReference type="Gene3D" id="1.20.120.80">
    <property type="entry name" value="Cytochrome c oxidase, subunit III, four-helix bundle"/>
    <property type="match status" value="1"/>
</dbReference>
<dbReference type="Proteomes" id="UP000545507">
    <property type="component" value="Unassembled WGS sequence"/>
</dbReference>
<dbReference type="RefSeq" id="WP_177137629.1">
    <property type="nucleotide sequence ID" value="NZ_VYGV01000020.1"/>
</dbReference>
<evidence type="ECO:0000256" key="7">
    <source>
        <dbReference type="SAM" id="Phobius"/>
    </source>
</evidence>
<dbReference type="GO" id="GO:0019646">
    <property type="term" value="P:aerobic electron transport chain"/>
    <property type="evidence" value="ECO:0007669"/>
    <property type="project" value="InterPro"/>
</dbReference>
<feature type="transmembrane region" description="Helical" evidence="7">
    <location>
        <begin position="21"/>
        <end position="43"/>
    </location>
</feature>
<keyword evidence="5 7" id="KW-0472">Membrane</keyword>
<proteinExistence type="inferred from homology"/>
<evidence type="ECO:0000256" key="1">
    <source>
        <dbReference type="ARBA" id="ARBA00004141"/>
    </source>
</evidence>
<dbReference type="InterPro" id="IPR024791">
    <property type="entry name" value="Cyt_c/ubiquinol_Oxase_su3"/>
</dbReference>
<evidence type="ECO:0000256" key="5">
    <source>
        <dbReference type="ARBA" id="ARBA00023136"/>
    </source>
</evidence>
<accession>A0A7Y8GZI6</accession>
<keyword evidence="3 6" id="KW-0812">Transmembrane</keyword>
<evidence type="ECO:0000256" key="2">
    <source>
        <dbReference type="ARBA" id="ARBA00010581"/>
    </source>
</evidence>
<feature type="transmembrane region" description="Helical" evidence="7">
    <location>
        <begin position="59"/>
        <end position="78"/>
    </location>
</feature>
<dbReference type="PANTHER" id="PTHR11403:SF10">
    <property type="entry name" value="CYTOCHROME C OXIDASE"/>
    <property type="match status" value="1"/>
</dbReference>
<evidence type="ECO:0000256" key="4">
    <source>
        <dbReference type="ARBA" id="ARBA00022989"/>
    </source>
</evidence>
<comment type="similarity">
    <text evidence="2 6">Belongs to the cytochrome c oxidase subunit 3 family.</text>
</comment>
<feature type="transmembrane region" description="Helical" evidence="7">
    <location>
        <begin position="128"/>
        <end position="153"/>
    </location>
</feature>
<feature type="transmembrane region" description="Helical" evidence="7">
    <location>
        <begin position="90"/>
        <end position="108"/>
    </location>
</feature>
<dbReference type="Pfam" id="PF00510">
    <property type="entry name" value="COX3"/>
    <property type="match status" value="1"/>
</dbReference>
<evidence type="ECO:0000259" key="8">
    <source>
        <dbReference type="PROSITE" id="PS50253"/>
    </source>
</evidence>
<sequence length="204" mass="21853">MNTTTLRVGDPAATRARAAATGLWLFMGVVSALFGLFIVAYAMRMEAADWSPIGMPPQLWLSSGLLLTGGLLLQRAATAAHALRHAQARRLLLAGGVAAMAFLGSQLWAWQSLLDARVVLAGNPAASFFYVLTALHGLHVIGGLVAWSATVQAAGPPPAEPRRLALHITLCARYWHFLFAVWVVLFAALGWLTPEVVRFICGRA</sequence>
<name>A0A7Y8GZI6_9BURK</name>
<dbReference type="InterPro" id="IPR000298">
    <property type="entry name" value="Cyt_c_oxidase-like_su3"/>
</dbReference>
<gene>
    <name evidence="9" type="ORF">F3K02_21125</name>
</gene>
<evidence type="ECO:0000256" key="6">
    <source>
        <dbReference type="RuleBase" id="RU003376"/>
    </source>
</evidence>
<comment type="caution">
    <text evidence="9">The sequence shown here is derived from an EMBL/GenBank/DDBJ whole genome shotgun (WGS) entry which is preliminary data.</text>
</comment>
<keyword evidence="4 7" id="KW-1133">Transmembrane helix</keyword>
<dbReference type="GO" id="GO:0005886">
    <property type="term" value="C:plasma membrane"/>
    <property type="evidence" value="ECO:0007669"/>
    <property type="project" value="UniProtKB-SubCell"/>
</dbReference>
<dbReference type="InterPro" id="IPR035973">
    <property type="entry name" value="Cyt_c_oxidase_su3-like_sf"/>
</dbReference>
<dbReference type="EMBL" id="VYGV01000020">
    <property type="protein sequence ID" value="NWF47734.1"/>
    <property type="molecule type" value="Genomic_DNA"/>
</dbReference>
<dbReference type="InterPro" id="IPR013833">
    <property type="entry name" value="Cyt_c_oxidase_su3_a-hlx"/>
</dbReference>
<dbReference type="AlphaFoldDB" id="A0A7Y8GZI6"/>
<comment type="subcellular location">
    <subcellularLocation>
        <location evidence="6">Cell membrane</location>
        <topology evidence="6">Multi-pass membrane protein</topology>
    </subcellularLocation>
    <subcellularLocation>
        <location evidence="1">Membrane</location>
        <topology evidence="1">Multi-pass membrane protein</topology>
    </subcellularLocation>
</comment>
<dbReference type="PROSITE" id="PS50253">
    <property type="entry name" value="COX3"/>
    <property type="match status" value="1"/>
</dbReference>
<dbReference type="PANTHER" id="PTHR11403">
    <property type="entry name" value="CYTOCHROME C OXIDASE SUBUNIT III"/>
    <property type="match status" value="1"/>
</dbReference>
<feature type="transmembrane region" description="Helical" evidence="7">
    <location>
        <begin position="174"/>
        <end position="193"/>
    </location>
</feature>